<evidence type="ECO:0000256" key="4">
    <source>
        <dbReference type="ARBA" id="ARBA00022692"/>
    </source>
</evidence>
<dbReference type="InterPro" id="IPR020846">
    <property type="entry name" value="MFS_dom"/>
</dbReference>
<protein>
    <submittedName>
        <fullName evidence="10">Enterobactin transporter EntS</fullName>
    </submittedName>
</protein>
<evidence type="ECO:0000256" key="7">
    <source>
        <dbReference type="SAM" id="MobiDB-lite"/>
    </source>
</evidence>
<keyword evidence="4 8" id="KW-0812">Transmembrane</keyword>
<evidence type="ECO:0000256" key="5">
    <source>
        <dbReference type="ARBA" id="ARBA00022989"/>
    </source>
</evidence>
<keyword evidence="5 8" id="KW-1133">Transmembrane helix</keyword>
<feature type="transmembrane region" description="Helical" evidence="8">
    <location>
        <begin position="254"/>
        <end position="277"/>
    </location>
</feature>
<accession>A0A972FQQ7</accession>
<keyword evidence="3" id="KW-1003">Cell membrane</keyword>
<keyword evidence="2" id="KW-0813">Transport</keyword>
<feature type="transmembrane region" description="Helical" evidence="8">
    <location>
        <begin position="374"/>
        <end position="397"/>
    </location>
</feature>
<sequence length="444" mass="46419">MKKHTIFVDVSLLKSNPYFRMVFIARLFSLLALGMLTVAVPLQVHSLTGSNFHVGIILALDGAGMLVGLLLGGVLADRYERRQLILTGRIACALGFSALAINCYFASPSLLALYLLSLWSGFFGAIGITALMAAIPLLVGRENLAKAGALSMLTVRIGTVVSPLIGGMIIAMADISWNYTAAAIGTFLTLIPLRRLPKMQAPKVAGESPLASFVGGLTFIYGNNLVCGVAAIGLLDAVSKGVRVLFPALAIGQFGGGAFELGLLFSAVPLGASLFAFTSGRMSELKRPGLTMILSSMLAFATLGLLSIASQLWAALLILGLYGYFGAISALLQYTLIQGHTPTPLLGRSNSLWTAQNVAGDSLGALVVGSLNKLLSPASCALLLGTVTTLGALTVCWRSKPLRRLRQTARENTQAGGEPGNSSAREAARPQLDPAAAEPDAKSM</sequence>
<dbReference type="GO" id="GO:0005886">
    <property type="term" value="C:plasma membrane"/>
    <property type="evidence" value="ECO:0007669"/>
    <property type="project" value="UniProtKB-SubCell"/>
</dbReference>
<feature type="domain" description="Major facilitator superfamily (MFS) profile" evidence="9">
    <location>
        <begin position="18"/>
        <end position="403"/>
    </location>
</feature>
<evidence type="ECO:0000259" key="9">
    <source>
        <dbReference type="PROSITE" id="PS50850"/>
    </source>
</evidence>
<keyword evidence="11" id="KW-1185">Reference proteome</keyword>
<proteinExistence type="predicted"/>
<dbReference type="SUPFAM" id="SSF103473">
    <property type="entry name" value="MFS general substrate transporter"/>
    <property type="match status" value="1"/>
</dbReference>
<dbReference type="CDD" id="cd06173">
    <property type="entry name" value="MFS_MefA_like"/>
    <property type="match status" value="1"/>
</dbReference>
<evidence type="ECO:0000313" key="10">
    <source>
        <dbReference type="EMBL" id="NMH64002.1"/>
    </source>
</evidence>
<dbReference type="NCBIfam" id="NF007792">
    <property type="entry name" value="PRK10489.1"/>
    <property type="match status" value="1"/>
</dbReference>
<evidence type="ECO:0000313" key="11">
    <source>
        <dbReference type="Proteomes" id="UP000737113"/>
    </source>
</evidence>
<keyword evidence="6 8" id="KW-0472">Membrane</keyword>
<feature type="transmembrane region" description="Helical" evidence="8">
    <location>
        <begin position="150"/>
        <end position="170"/>
    </location>
</feature>
<comment type="subcellular location">
    <subcellularLocation>
        <location evidence="1">Cell membrane</location>
        <topology evidence="1">Multi-pass membrane protein</topology>
    </subcellularLocation>
</comment>
<feature type="region of interest" description="Disordered" evidence="7">
    <location>
        <begin position="407"/>
        <end position="444"/>
    </location>
</feature>
<comment type="caution">
    <text evidence="10">The sequence shown here is derived from an EMBL/GenBank/DDBJ whole genome shotgun (WGS) entry which is preliminary data.</text>
</comment>
<feature type="transmembrane region" description="Helical" evidence="8">
    <location>
        <begin position="52"/>
        <end position="76"/>
    </location>
</feature>
<dbReference type="GO" id="GO:0022857">
    <property type="term" value="F:transmembrane transporter activity"/>
    <property type="evidence" value="ECO:0007669"/>
    <property type="project" value="InterPro"/>
</dbReference>
<feature type="transmembrane region" description="Helical" evidence="8">
    <location>
        <begin position="289"/>
        <end position="309"/>
    </location>
</feature>
<feature type="compositionally biased region" description="Polar residues" evidence="7">
    <location>
        <begin position="410"/>
        <end position="424"/>
    </location>
</feature>
<gene>
    <name evidence="10" type="primary">entS</name>
    <name evidence="10" type="ORF">HC757_02275</name>
</gene>
<feature type="transmembrane region" description="Helical" evidence="8">
    <location>
        <begin position="88"/>
        <end position="107"/>
    </location>
</feature>
<dbReference type="PANTHER" id="PTHR23513">
    <property type="entry name" value="INTEGRAL MEMBRANE EFFLUX PROTEIN-RELATED"/>
    <property type="match status" value="1"/>
</dbReference>
<evidence type="ECO:0000256" key="1">
    <source>
        <dbReference type="ARBA" id="ARBA00004651"/>
    </source>
</evidence>
<dbReference type="Pfam" id="PF05977">
    <property type="entry name" value="MFS_3"/>
    <property type="match status" value="1"/>
</dbReference>
<reference evidence="10" key="1">
    <citation type="submission" date="2020-04" db="EMBL/GenBank/DDBJ databases">
        <title>Description of Shewanella salipaludis sp. nov., isolated from a salt marsh.</title>
        <authorList>
            <person name="Park S."/>
            <person name="Yoon J.-H."/>
        </authorList>
    </citation>
    <scope>NUCLEOTIDE SEQUENCE</scope>
    <source>
        <strain evidence="10">SHSM-M6</strain>
    </source>
</reference>
<feature type="transmembrane region" description="Helical" evidence="8">
    <location>
        <begin position="213"/>
        <end position="234"/>
    </location>
</feature>
<evidence type="ECO:0000256" key="8">
    <source>
        <dbReference type="SAM" id="Phobius"/>
    </source>
</evidence>
<organism evidence="10 11">
    <name type="scientific">Shewanella salipaludis</name>
    <dbReference type="NCBI Taxonomy" id="2723052"/>
    <lineage>
        <taxon>Bacteria</taxon>
        <taxon>Pseudomonadati</taxon>
        <taxon>Pseudomonadota</taxon>
        <taxon>Gammaproteobacteria</taxon>
        <taxon>Alteromonadales</taxon>
        <taxon>Shewanellaceae</taxon>
        <taxon>Shewanella</taxon>
    </lineage>
</organism>
<dbReference type="Proteomes" id="UP000737113">
    <property type="component" value="Unassembled WGS sequence"/>
</dbReference>
<dbReference type="Gene3D" id="1.20.1250.20">
    <property type="entry name" value="MFS general substrate transporter like domains"/>
    <property type="match status" value="2"/>
</dbReference>
<dbReference type="PROSITE" id="PS50850">
    <property type="entry name" value="MFS"/>
    <property type="match status" value="1"/>
</dbReference>
<dbReference type="InterPro" id="IPR036259">
    <property type="entry name" value="MFS_trans_sf"/>
</dbReference>
<dbReference type="InterPro" id="IPR010290">
    <property type="entry name" value="TM_effector"/>
</dbReference>
<dbReference type="AlphaFoldDB" id="A0A972FQQ7"/>
<dbReference type="RefSeq" id="WP_169562671.1">
    <property type="nucleotide sequence ID" value="NZ_JAAXYH010000001.1"/>
</dbReference>
<feature type="transmembrane region" description="Helical" evidence="8">
    <location>
        <begin position="21"/>
        <end position="40"/>
    </location>
</feature>
<dbReference type="PANTHER" id="PTHR23513:SF9">
    <property type="entry name" value="ENTEROBACTIN EXPORTER ENTS"/>
    <property type="match status" value="1"/>
</dbReference>
<feature type="transmembrane region" description="Helical" evidence="8">
    <location>
        <begin position="113"/>
        <end position="138"/>
    </location>
</feature>
<evidence type="ECO:0000256" key="3">
    <source>
        <dbReference type="ARBA" id="ARBA00022475"/>
    </source>
</evidence>
<feature type="transmembrane region" description="Helical" evidence="8">
    <location>
        <begin position="315"/>
        <end position="337"/>
    </location>
</feature>
<dbReference type="EMBL" id="JAAXYH010000001">
    <property type="protein sequence ID" value="NMH64002.1"/>
    <property type="molecule type" value="Genomic_DNA"/>
</dbReference>
<name>A0A972FQQ7_9GAMM</name>
<evidence type="ECO:0000256" key="6">
    <source>
        <dbReference type="ARBA" id="ARBA00023136"/>
    </source>
</evidence>
<evidence type="ECO:0000256" key="2">
    <source>
        <dbReference type="ARBA" id="ARBA00022448"/>
    </source>
</evidence>